<evidence type="ECO:0000313" key="2">
    <source>
        <dbReference type="Proteomes" id="UP000308600"/>
    </source>
</evidence>
<name>A0ACD3APN9_9AGAR</name>
<organism evidence="1 2">
    <name type="scientific">Pluteus cervinus</name>
    <dbReference type="NCBI Taxonomy" id="181527"/>
    <lineage>
        <taxon>Eukaryota</taxon>
        <taxon>Fungi</taxon>
        <taxon>Dikarya</taxon>
        <taxon>Basidiomycota</taxon>
        <taxon>Agaricomycotina</taxon>
        <taxon>Agaricomycetes</taxon>
        <taxon>Agaricomycetidae</taxon>
        <taxon>Agaricales</taxon>
        <taxon>Pluteineae</taxon>
        <taxon>Pluteaceae</taxon>
        <taxon>Pluteus</taxon>
    </lineage>
</organism>
<keyword evidence="2" id="KW-1185">Reference proteome</keyword>
<dbReference type="Proteomes" id="UP000308600">
    <property type="component" value="Unassembled WGS sequence"/>
</dbReference>
<proteinExistence type="predicted"/>
<feature type="non-terminal residue" evidence="1">
    <location>
        <position position="1"/>
    </location>
</feature>
<feature type="non-terminal residue" evidence="1">
    <location>
        <position position="101"/>
    </location>
</feature>
<dbReference type="EMBL" id="ML208375">
    <property type="protein sequence ID" value="TFK67475.1"/>
    <property type="molecule type" value="Genomic_DNA"/>
</dbReference>
<gene>
    <name evidence="1" type="ORF">BDN72DRAFT_734099</name>
</gene>
<accession>A0ACD3APN9</accession>
<sequence>IEHKILLLAQEIQNLQVQRNSFLPISSMPNEVLSHIFLLCRGRDYDSSCTTVSMRNLLRLTWVCHDWRTIALSTASLWAQIGKANLHWAEECLARSKQAPL</sequence>
<reference evidence="1 2" key="1">
    <citation type="journal article" date="2019" name="Nat. Ecol. Evol.">
        <title>Megaphylogeny resolves global patterns of mushroom evolution.</title>
        <authorList>
            <person name="Varga T."/>
            <person name="Krizsan K."/>
            <person name="Foldi C."/>
            <person name="Dima B."/>
            <person name="Sanchez-Garcia M."/>
            <person name="Sanchez-Ramirez S."/>
            <person name="Szollosi G.J."/>
            <person name="Szarkandi J.G."/>
            <person name="Papp V."/>
            <person name="Albert L."/>
            <person name="Andreopoulos W."/>
            <person name="Angelini C."/>
            <person name="Antonin V."/>
            <person name="Barry K.W."/>
            <person name="Bougher N.L."/>
            <person name="Buchanan P."/>
            <person name="Buyck B."/>
            <person name="Bense V."/>
            <person name="Catcheside P."/>
            <person name="Chovatia M."/>
            <person name="Cooper J."/>
            <person name="Damon W."/>
            <person name="Desjardin D."/>
            <person name="Finy P."/>
            <person name="Geml J."/>
            <person name="Haridas S."/>
            <person name="Hughes K."/>
            <person name="Justo A."/>
            <person name="Karasinski D."/>
            <person name="Kautmanova I."/>
            <person name="Kiss B."/>
            <person name="Kocsube S."/>
            <person name="Kotiranta H."/>
            <person name="LaButti K.M."/>
            <person name="Lechner B.E."/>
            <person name="Liimatainen K."/>
            <person name="Lipzen A."/>
            <person name="Lukacs Z."/>
            <person name="Mihaltcheva S."/>
            <person name="Morgado L.N."/>
            <person name="Niskanen T."/>
            <person name="Noordeloos M.E."/>
            <person name="Ohm R.A."/>
            <person name="Ortiz-Santana B."/>
            <person name="Ovrebo C."/>
            <person name="Racz N."/>
            <person name="Riley R."/>
            <person name="Savchenko A."/>
            <person name="Shiryaev A."/>
            <person name="Soop K."/>
            <person name="Spirin V."/>
            <person name="Szebenyi C."/>
            <person name="Tomsovsky M."/>
            <person name="Tulloss R.E."/>
            <person name="Uehling J."/>
            <person name="Grigoriev I.V."/>
            <person name="Vagvolgyi C."/>
            <person name="Papp T."/>
            <person name="Martin F.M."/>
            <person name="Miettinen O."/>
            <person name="Hibbett D.S."/>
            <person name="Nagy L.G."/>
        </authorList>
    </citation>
    <scope>NUCLEOTIDE SEQUENCE [LARGE SCALE GENOMIC DNA]</scope>
    <source>
        <strain evidence="1 2">NL-1719</strain>
    </source>
</reference>
<evidence type="ECO:0000313" key="1">
    <source>
        <dbReference type="EMBL" id="TFK67475.1"/>
    </source>
</evidence>
<protein>
    <submittedName>
        <fullName evidence="1">Uncharacterized protein</fullName>
    </submittedName>
</protein>